<evidence type="ECO:0000313" key="6">
    <source>
        <dbReference type="EMBL" id="TDX46452.1"/>
    </source>
</evidence>
<sequence>MNLKRFIVGVGDVNCYILNDRNNVGLIVDPGGDKKKLINYIKDNDIDLKAIVLTHYHYDHILAVEDLKAEFDLDVWIHEEDVEGLSDAGINLSADRPVKNINIKADRALKDGENICIGEMDLEIIHTPGHTPGGICIKVENTLLTGDTLFKGSVGRTDLFGGGYHRLLDSVINKLLPLDDDLIVYPGHYLSSKLGIEKKRNPKIQRMLRLVD</sequence>
<dbReference type="PANTHER" id="PTHR46233:SF3">
    <property type="entry name" value="HYDROXYACYLGLUTATHIONE HYDROLASE GLOC"/>
    <property type="match status" value="1"/>
</dbReference>
<evidence type="ECO:0000256" key="4">
    <source>
        <dbReference type="ARBA" id="ARBA00022833"/>
    </source>
</evidence>
<dbReference type="RefSeq" id="WP_166668012.1">
    <property type="nucleotide sequence ID" value="NZ_SOEG01000041.1"/>
</dbReference>
<evidence type="ECO:0000256" key="1">
    <source>
        <dbReference type="ARBA" id="ARBA00001947"/>
    </source>
</evidence>
<dbReference type="SMART" id="SM00849">
    <property type="entry name" value="Lactamase_B"/>
    <property type="match status" value="1"/>
</dbReference>
<dbReference type="InterPro" id="IPR001279">
    <property type="entry name" value="Metallo-B-lactamas"/>
</dbReference>
<dbReference type="PANTHER" id="PTHR46233">
    <property type="entry name" value="HYDROXYACYLGLUTATHIONE HYDROLASE GLOC"/>
    <property type="match status" value="1"/>
</dbReference>
<dbReference type="GO" id="GO:0016787">
    <property type="term" value="F:hydrolase activity"/>
    <property type="evidence" value="ECO:0007669"/>
    <property type="project" value="UniProtKB-KW"/>
</dbReference>
<reference evidence="6 7" key="1">
    <citation type="submission" date="2019-03" db="EMBL/GenBank/DDBJ databases">
        <title>Subsurface microbial communities from deep shales in Ohio and West Virginia, USA.</title>
        <authorList>
            <person name="Wrighton K."/>
        </authorList>
    </citation>
    <scope>NUCLEOTIDE SEQUENCE [LARGE SCALE GENOMIC DNA]</scope>
    <source>
        <strain evidence="6 7">MSL 6dP</strain>
    </source>
</reference>
<dbReference type="GO" id="GO:0046872">
    <property type="term" value="F:metal ion binding"/>
    <property type="evidence" value="ECO:0007669"/>
    <property type="project" value="UniProtKB-KW"/>
</dbReference>
<dbReference type="CDD" id="cd06262">
    <property type="entry name" value="metallo-hydrolase-like_MBL-fold"/>
    <property type="match status" value="1"/>
</dbReference>
<keyword evidence="7" id="KW-1185">Reference proteome</keyword>
<dbReference type="InterPro" id="IPR036866">
    <property type="entry name" value="RibonucZ/Hydroxyglut_hydro"/>
</dbReference>
<dbReference type="Proteomes" id="UP000295832">
    <property type="component" value="Unassembled WGS sequence"/>
</dbReference>
<keyword evidence="4" id="KW-0862">Zinc</keyword>
<evidence type="ECO:0000256" key="2">
    <source>
        <dbReference type="ARBA" id="ARBA00022723"/>
    </source>
</evidence>
<dbReference type="Pfam" id="PF00753">
    <property type="entry name" value="Lactamase_B"/>
    <property type="match status" value="1"/>
</dbReference>
<feature type="domain" description="Metallo-beta-lactamase" evidence="5">
    <location>
        <begin position="12"/>
        <end position="188"/>
    </location>
</feature>
<evidence type="ECO:0000313" key="7">
    <source>
        <dbReference type="Proteomes" id="UP000295832"/>
    </source>
</evidence>
<proteinExistence type="predicted"/>
<organism evidence="6 7">
    <name type="scientific">Orenia marismortui</name>
    <dbReference type="NCBI Taxonomy" id="46469"/>
    <lineage>
        <taxon>Bacteria</taxon>
        <taxon>Bacillati</taxon>
        <taxon>Bacillota</taxon>
        <taxon>Clostridia</taxon>
        <taxon>Halanaerobiales</taxon>
        <taxon>Halobacteroidaceae</taxon>
        <taxon>Orenia</taxon>
    </lineage>
</organism>
<accession>A0A4R8GLA7</accession>
<evidence type="ECO:0000256" key="3">
    <source>
        <dbReference type="ARBA" id="ARBA00022801"/>
    </source>
</evidence>
<dbReference type="InterPro" id="IPR051453">
    <property type="entry name" value="MBL_Glyoxalase_II"/>
</dbReference>
<dbReference type="STRING" id="926561.GCA_000379025_02469"/>
<dbReference type="EMBL" id="SOEG01000041">
    <property type="protein sequence ID" value="TDX46452.1"/>
    <property type="molecule type" value="Genomic_DNA"/>
</dbReference>
<comment type="caution">
    <text evidence="6">The sequence shown here is derived from an EMBL/GenBank/DDBJ whole genome shotgun (WGS) entry which is preliminary data.</text>
</comment>
<dbReference type="SUPFAM" id="SSF56281">
    <property type="entry name" value="Metallo-hydrolase/oxidoreductase"/>
    <property type="match status" value="1"/>
</dbReference>
<dbReference type="Gene3D" id="3.60.15.10">
    <property type="entry name" value="Ribonuclease Z/Hydroxyacylglutathione hydrolase-like"/>
    <property type="match status" value="1"/>
</dbReference>
<dbReference type="AlphaFoldDB" id="A0A4R8GLA7"/>
<protein>
    <submittedName>
        <fullName evidence="6">Glyoxylase-like metal-dependent hydrolase (Beta-lactamase superfamily II)</fullName>
    </submittedName>
</protein>
<comment type="cofactor">
    <cofactor evidence="1">
        <name>Zn(2+)</name>
        <dbReference type="ChEBI" id="CHEBI:29105"/>
    </cofactor>
</comment>
<keyword evidence="2" id="KW-0479">Metal-binding</keyword>
<gene>
    <name evidence="6" type="ORF">C7959_14111</name>
</gene>
<name>A0A4R8GLA7_9FIRM</name>
<keyword evidence="3 6" id="KW-0378">Hydrolase</keyword>
<evidence type="ECO:0000259" key="5">
    <source>
        <dbReference type="SMART" id="SM00849"/>
    </source>
</evidence>